<evidence type="ECO:0000256" key="1">
    <source>
        <dbReference type="SAM" id="Coils"/>
    </source>
</evidence>
<reference evidence="5" key="2">
    <citation type="journal article" date="2021" name="PeerJ">
        <title>Extensive microbial diversity within the chicken gut microbiome revealed by metagenomics and culture.</title>
        <authorList>
            <person name="Gilroy R."/>
            <person name="Ravi A."/>
            <person name="Getino M."/>
            <person name="Pursley I."/>
            <person name="Horton D.L."/>
            <person name="Alikhan N.F."/>
            <person name="Baker D."/>
            <person name="Gharbi K."/>
            <person name="Hall N."/>
            <person name="Watson M."/>
            <person name="Adriaenssens E.M."/>
            <person name="Foster-Nyarko E."/>
            <person name="Jarju S."/>
            <person name="Secka A."/>
            <person name="Antonio M."/>
            <person name="Oren A."/>
            <person name="Chaudhuri R.R."/>
            <person name="La Ragione R."/>
            <person name="Hildebrand F."/>
            <person name="Pallen M.J."/>
        </authorList>
    </citation>
    <scope>NUCLEOTIDE SEQUENCE</scope>
    <source>
        <strain evidence="5">CHK189-12415</strain>
    </source>
</reference>
<evidence type="ECO:0000259" key="3">
    <source>
        <dbReference type="Pfam" id="PF02518"/>
    </source>
</evidence>
<dbReference type="Pfam" id="PF02518">
    <property type="entry name" value="HATPase_c"/>
    <property type="match status" value="1"/>
</dbReference>
<name>A0A9D1J458_9FIRM</name>
<keyword evidence="5" id="KW-0808">Transferase</keyword>
<organism evidence="5 6">
    <name type="scientific">Candidatus Faecivivens stercoravium</name>
    <dbReference type="NCBI Taxonomy" id="2840803"/>
    <lineage>
        <taxon>Bacteria</taxon>
        <taxon>Bacillati</taxon>
        <taxon>Bacillota</taxon>
        <taxon>Clostridia</taxon>
        <taxon>Eubacteriales</taxon>
        <taxon>Oscillospiraceae</taxon>
        <taxon>Oscillospiraceae incertae sedis</taxon>
        <taxon>Candidatus Faecivivens</taxon>
    </lineage>
</organism>
<keyword evidence="2" id="KW-0812">Transmembrane</keyword>
<feature type="domain" description="Signal transduction histidine kinase internal region" evidence="4">
    <location>
        <begin position="360"/>
        <end position="435"/>
    </location>
</feature>
<dbReference type="GO" id="GO:0016020">
    <property type="term" value="C:membrane"/>
    <property type="evidence" value="ECO:0007669"/>
    <property type="project" value="InterPro"/>
</dbReference>
<evidence type="ECO:0000256" key="2">
    <source>
        <dbReference type="SAM" id="Phobius"/>
    </source>
</evidence>
<dbReference type="InterPro" id="IPR010559">
    <property type="entry name" value="Sig_transdc_His_kin_internal"/>
</dbReference>
<keyword evidence="2" id="KW-0472">Membrane</keyword>
<gene>
    <name evidence="5" type="ORF">IAB37_01780</name>
</gene>
<reference evidence="5" key="1">
    <citation type="submission" date="2020-10" db="EMBL/GenBank/DDBJ databases">
        <authorList>
            <person name="Gilroy R."/>
        </authorList>
    </citation>
    <scope>NUCLEOTIDE SEQUENCE</scope>
    <source>
        <strain evidence="5">CHK189-12415</strain>
    </source>
</reference>
<evidence type="ECO:0000313" key="5">
    <source>
        <dbReference type="EMBL" id="HIR60292.1"/>
    </source>
</evidence>
<feature type="transmembrane region" description="Helical" evidence="2">
    <location>
        <begin position="272"/>
        <end position="295"/>
    </location>
</feature>
<feature type="coiled-coil region" evidence="1">
    <location>
        <begin position="328"/>
        <end position="367"/>
    </location>
</feature>
<proteinExistence type="predicted"/>
<dbReference type="PANTHER" id="PTHR34220:SF7">
    <property type="entry name" value="SENSOR HISTIDINE KINASE YPDA"/>
    <property type="match status" value="1"/>
</dbReference>
<accession>A0A9D1J458</accession>
<evidence type="ECO:0000259" key="4">
    <source>
        <dbReference type="Pfam" id="PF06580"/>
    </source>
</evidence>
<keyword evidence="5" id="KW-0418">Kinase</keyword>
<evidence type="ECO:0000313" key="6">
    <source>
        <dbReference type="Proteomes" id="UP000824241"/>
    </source>
</evidence>
<dbReference type="SUPFAM" id="SSF55874">
    <property type="entry name" value="ATPase domain of HSP90 chaperone/DNA topoisomerase II/histidine kinase"/>
    <property type="match status" value="1"/>
</dbReference>
<sequence>MKFLSKRPSLLKILRLVIALLVPVLILLILSFLYGYRRSAEAVSNRIDSMFAYQMEQVDASFDQINGYLTDTLLTNRYVEEIRLAEPEDIGYYRSARNLCSEVATLQSFINSGYTFYFYTPRLNLSFRSSGASEGYMTDYKVVDAVTADIDDGRYNYNDTRWQYYDVDGIGYMVQVLQNDGMYFACWIRAERIFSFFNEIIQSEEGFYAVVGESGRPLTNEGRVEELGIQLSGIHTTCDASGYDCSYVHPSHMAVGILAVDRQVLDMGDAGFYLLLVFVIFLIVLAFCLYIIYYFRRYIQEPLEFFQGHVNSYLQERKFSKRYGFAELNEVENAFSALEAQVRELKIDVYEEKIRRTRTELEFLQNQIKPHFFVNCFSILYGMAERRQYDRIQEFCLILSDYVRYLLAGSFHKVPLERELRHIQEFLTIQNIRFHAENVMTEDVDEDMLDCLIPPVTLLTFVENTVKHNKFKRDDLSVIVSAEEAAVGDGTRLRMKVADNGIGLSTEALAGSRELLRKIRKAVLEGGEEPENTGEHIGLANVYRRILLLYGDGASLDITSEAEVGTVVTMTIPIERETPPPALES</sequence>
<feature type="transmembrane region" description="Helical" evidence="2">
    <location>
        <begin position="13"/>
        <end position="36"/>
    </location>
</feature>
<dbReference type="Pfam" id="PF06580">
    <property type="entry name" value="His_kinase"/>
    <property type="match status" value="1"/>
</dbReference>
<dbReference type="PANTHER" id="PTHR34220">
    <property type="entry name" value="SENSOR HISTIDINE KINASE YPDA"/>
    <property type="match status" value="1"/>
</dbReference>
<dbReference type="Proteomes" id="UP000824241">
    <property type="component" value="Unassembled WGS sequence"/>
</dbReference>
<dbReference type="GO" id="GO:0000155">
    <property type="term" value="F:phosphorelay sensor kinase activity"/>
    <property type="evidence" value="ECO:0007669"/>
    <property type="project" value="InterPro"/>
</dbReference>
<keyword evidence="1" id="KW-0175">Coiled coil</keyword>
<dbReference type="EMBL" id="DVHA01000056">
    <property type="protein sequence ID" value="HIR60292.1"/>
    <property type="molecule type" value="Genomic_DNA"/>
</dbReference>
<dbReference type="AlphaFoldDB" id="A0A9D1J458"/>
<protein>
    <submittedName>
        <fullName evidence="5">Histidine kinase</fullName>
    </submittedName>
</protein>
<dbReference type="InterPro" id="IPR036890">
    <property type="entry name" value="HATPase_C_sf"/>
</dbReference>
<dbReference type="InterPro" id="IPR003594">
    <property type="entry name" value="HATPase_dom"/>
</dbReference>
<dbReference type="Gene3D" id="3.30.565.10">
    <property type="entry name" value="Histidine kinase-like ATPase, C-terminal domain"/>
    <property type="match status" value="1"/>
</dbReference>
<keyword evidence="2" id="KW-1133">Transmembrane helix</keyword>
<feature type="domain" description="Histidine kinase/HSP90-like ATPase" evidence="3">
    <location>
        <begin position="460"/>
        <end position="575"/>
    </location>
</feature>
<dbReference type="InterPro" id="IPR050640">
    <property type="entry name" value="Bact_2-comp_sensor_kinase"/>
</dbReference>
<comment type="caution">
    <text evidence="5">The sequence shown here is derived from an EMBL/GenBank/DDBJ whole genome shotgun (WGS) entry which is preliminary data.</text>
</comment>